<evidence type="ECO:0000313" key="1">
    <source>
        <dbReference type="EMBL" id="MFE3868716.1"/>
    </source>
</evidence>
<organism evidence="1 2">
    <name type="scientific">Flavobacterium xylosi</name>
    <dbReference type="NCBI Taxonomy" id="3230415"/>
    <lineage>
        <taxon>Bacteria</taxon>
        <taxon>Pseudomonadati</taxon>
        <taxon>Bacteroidota</taxon>
        <taxon>Flavobacteriia</taxon>
        <taxon>Flavobacteriales</taxon>
        <taxon>Flavobacteriaceae</taxon>
        <taxon>Flavobacterium</taxon>
    </lineage>
</organism>
<dbReference type="Proteomes" id="UP001600109">
    <property type="component" value="Unassembled WGS sequence"/>
</dbReference>
<accession>A0ABW6HXI1</accession>
<dbReference type="EMBL" id="JBHZPZ010000013">
    <property type="protein sequence ID" value="MFE3868716.1"/>
    <property type="molecule type" value="Genomic_DNA"/>
</dbReference>
<evidence type="ECO:0000313" key="2">
    <source>
        <dbReference type="Proteomes" id="UP001600109"/>
    </source>
</evidence>
<name>A0ABW6HXI1_9FLAO</name>
<comment type="caution">
    <text evidence="1">The sequence shown here is derived from an EMBL/GenBank/DDBJ whole genome shotgun (WGS) entry which is preliminary data.</text>
</comment>
<proteinExistence type="predicted"/>
<keyword evidence="2" id="KW-1185">Reference proteome</keyword>
<gene>
    <name evidence="1" type="ORF">ACFX5E_11605</name>
</gene>
<protein>
    <submittedName>
        <fullName evidence="1">Uncharacterized protein</fullName>
    </submittedName>
</protein>
<reference evidence="1 2" key="1">
    <citation type="submission" date="2024-06" db="EMBL/GenBank/DDBJ databases">
        <title>Flavobacterium spp. isolated from glacier.</title>
        <authorList>
            <person name="Han D."/>
        </authorList>
    </citation>
    <scope>NUCLEOTIDE SEQUENCE [LARGE SCALE GENOMIC DNA]</scope>
    <source>
        <strain evidence="1 2">LS2P90</strain>
    </source>
</reference>
<dbReference type="RefSeq" id="WP_379855326.1">
    <property type="nucleotide sequence ID" value="NZ_JBHZPZ010000013.1"/>
</dbReference>
<sequence>MRATKYFHTKEAMTQFACEFKALHPLNWYIRTTLECDHAVIQKRKAIVLVSDEKVIQRIIYCPICHKHGNAIVEPKNDRKDV</sequence>